<evidence type="ECO:0000313" key="4">
    <source>
        <dbReference type="EMBL" id="ADI19803.1"/>
    </source>
</evidence>
<evidence type="ECO:0000256" key="1">
    <source>
        <dbReference type="ARBA" id="ARBA00022603"/>
    </source>
</evidence>
<dbReference type="CDD" id="cd02440">
    <property type="entry name" value="AdoMet_MTases"/>
    <property type="match status" value="1"/>
</dbReference>
<dbReference type="PANTHER" id="PTHR13090:SF1">
    <property type="entry name" value="ARGININE-HYDROXYLASE NDUFAF5, MITOCHONDRIAL"/>
    <property type="match status" value="1"/>
</dbReference>
<proteinExistence type="predicted"/>
<accession>E0XZG2</accession>
<dbReference type="AlphaFoldDB" id="E0XZG2"/>
<evidence type="ECO:0000256" key="2">
    <source>
        <dbReference type="ARBA" id="ARBA00022679"/>
    </source>
</evidence>
<evidence type="ECO:0000259" key="3">
    <source>
        <dbReference type="Pfam" id="PF08241"/>
    </source>
</evidence>
<dbReference type="Gene3D" id="3.40.50.150">
    <property type="entry name" value="Vaccinia Virus protein VP39"/>
    <property type="match status" value="1"/>
</dbReference>
<keyword evidence="1 4" id="KW-0489">Methyltransferase</keyword>
<sequence>MTEMPPKIFDMEQLARNRNRAAENFEAFAFLKQAAVERLEDKLMLVRRSFSDVLDVGCHSGQVAQMLRASGKLTSSHSLLQTDISPYFCDIAGRRAPAMVSPAETLPAEPASYDAVVSALFLHWVNDVPGLLTQMRLALRPDGLLLVCLFGGRTLNELRQCLAEAETEVSGGMSGRCAPMADIRDIGGLLQRAGLALPVADADLITVTYPNMFRLMADLKGMGEQNALFGKEQHMARRDIFLRAAELYQERFSTADGQIKASFELITLTGWAPHASQQKPLARGSATHSLLEAFEIEQNDPQKPDQESD</sequence>
<reference evidence="4" key="1">
    <citation type="journal article" date="2011" name="Environ. Microbiol.">
        <title>Time-series analyses of Monterey Bay coastal microbial picoplankton using a 'genome proxy' microarray.</title>
        <authorList>
            <person name="Rich V.I."/>
            <person name="Pham V.D."/>
            <person name="Eppley J."/>
            <person name="Shi Y."/>
            <person name="DeLong E.F."/>
        </authorList>
    </citation>
    <scope>NUCLEOTIDE SEQUENCE</scope>
</reference>
<dbReference type="PANTHER" id="PTHR13090">
    <property type="entry name" value="ARGININE-HYDROXYLASE NDUFAF5, MITOCHONDRIAL"/>
    <property type="match status" value="1"/>
</dbReference>
<dbReference type="GO" id="GO:0008757">
    <property type="term" value="F:S-adenosylmethionine-dependent methyltransferase activity"/>
    <property type="evidence" value="ECO:0007669"/>
    <property type="project" value="InterPro"/>
</dbReference>
<dbReference type="InterPro" id="IPR050602">
    <property type="entry name" value="Malonyl-ACP_OMT"/>
</dbReference>
<protein>
    <submittedName>
        <fullName evidence="4">SAM-dependent methyltransferases</fullName>
    </submittedName>
</protein>
<keyword evidence="2 4" id="KW-0808">Transferase</keyword>
<organism evidence="4">
    <name type="scientific">uncultured alpha proteobacterium EB000_37G09</name>
    <dbReference type="NCBI Taxonomy" id="710792"/>
    <lineage>
        <taxon>Bacteria</taxon>
        <taxon>Pseudomonadati</taxon>
        <taxon>Pseudomonadota</taxon>
        <taxon>Alphaproteobacteria</taxon>
        <taxon>environmental samples</taxon>
    </lineage>
</organism>
<name>E0XZG2_9PROT</name>
<dbReference type="EMBL" id="GU474933">
    <property type="protein sequence ID" value="ADI19803.1"/>
    <property type="molecule type" value="Genomic_DNA"/>
</dbReference>
<dbReference type="InterPro" id="IPR013216">
    <property type="entry name" value="Methyltransf_11"/>
</dbReference>
<feature type="domain" description="Methyltransferase type 11" evidence="3">
    <location>
        <begin position="54"/>
        <end position="146"/>
    </location>
</feature>
<dbReference type="InterPro" id="IPR029063">
    <property type="entry name" value="SAM-dependent_MTases_sf"/>
</dbReference>
<dbReference type="SUPFAM" id="SSF53335">
    <property type="entry name" value="S-adenosyl-L-methionine-dependent methyltransferases"/>
    <property type="match status" value="1"/>
</dbReference>
<dbReference type="GO" id="GO:0032259">
    <property type="term" value="P:methylation"/>
    <property type="evidence" value="ECO:0007669"/>
    <property type="project" value="UniProtKB-KW"/>
</dbReference>
<dbReference type="Pfam" id="PF08241">
    <property type="entry name" value="Methyltransf_11"/>
    <property type="match status" value="1"/>
</dbReference>